<dbReference type="InterPro" id="IPR001810">
    <property type="entry name" value="F-box_dom"/>
</dbReference>
<comment type="caution">
    <text evidence="2">The sequence shown here is derived from an EMBL/GenBank/DDBJ whole genome shotgun (WGS) entry which is preliminary data.</text>
</comment>
<organism evidence="2 3">
    <name type="scientific">Adineta steineri</name>
    <dbReference type="NCBI Taxonomy" id="433720"/>
    <lineage>
        <taxon>Eukaryota</taxon>
        <taxon>Metazoa</taxon>
        <taxon>Spiralia</taxon>
        <taxon>Gnathifera</taxon>
        <taxon>Rotifera</taxon>
        <taxon>Eurotatoria</taxon>
        <taxon>Bdelloidea</taxon>
        <taxon>Adinetida</taxon>
        <taxon>Adinetidae</taxon>
        <taxon>Adineta</taxon>
    </lineage>
</organism>
<dbReference type="InterPro" id="IPR032675">
    <property type="entry name" value="LRR_dom_sf"/>
</dbReference>
<accession>A0A814RSN1</accession>
<sequence>MNSSKIIILEDLPVEMLMEIFIYFTADQIYFSFSQLNNSFNLIIKSLPKLILVIHGHFDPSVLSFFNSFNKILYKFCGSRMCCGRCQSHSINGGNRLYEIYPEIDHGWYPEFHEDRFPYYPSKIDNIIHPENYSRLQSLVLPNASSKLTQLIFHGEFSRLKICHLGKCGSIILPCSMTIQLQNLRQLTIRGQQGHVLEKILLACPCLVYLDFSCRSCVPAFHFINHCFPSMKYLRLGRLKNFFFHNGQFISLLSLFPNLLQFHLIVDQCAYDVETINIHEIANYLHHKCALLKILALRIDMRGHMLRDSSIGSLKEITKMHSLFNYVEKWDPRLAISSHEVYYQYGQCAVTAKYSKKNMKLTHRIMDMLDDLSIVYWPDCQSLLNVLRNETYNIWDQDVDLSIEWPFKSNHIHSKLNNLQLFIETFQNNDFNVEYYPDRKLFSLSSVNEKSARQPHVDIWLWKRYDEHEIKPVLQLFDSSLKYQSRLMSDIYPLKSVTWLGRNVKIPRQSHKIAYKEYGISYMKPIFIRNNCLHNLIDGRWFYNR</sequence>
<protein>
    <recommendedName>
        <fullName evidence="1">F-box domain-containing protein</fullName>
    </recommendedName>
</protein>
<reference evidence="2" key="1">
    <citation type="submission" date="2021-02" db="EMBL/GenBank/DDBJ databases">
        <authorList>
            <person name="Nowell W R."/>
        </authorList>
    </citation>
    <scope>NUCLEOTIDE SEQUENCE</scope>
</reference>
<dbReference type="PROSITE" id="PS50181">
    <property type="entry name" value="FBOX"/>
    <property type="match status" value="1"/>
</dbReference>
<dbReference type="InterPro" id="IPR052613">
    <property type="entry name" value="LicD_transferase"/>
</dbReference>
<dbReference type="AlphaFoldDB" id="A0A814RSN1"/>
<dbReference type="PANTHER" id="PTHR13627">
    <property type="entry name" value="FUKUTIN RELATED PROTEIN"/>
    <property type="match status" value="1"/>
</dbReference>
<evidence type="ECO:0000313" key="2">
    <source>
        <dbReference type="EMBL" id="CAF1137953.1"/>
    </source>
</evidence>
<gene>
    <name evidence="2" type="ORF">JYZ213_LOCUS23390</name>
</gene>
<evidence type="ECO:0000259" key="1">
    <source>
        <dbReference type="PROSITE" id="PS50181"/>
    </source>
</evidence>
<dbReference type="Gene3D" id="3.80.10.10">
    <property type="entry name" value="Ribonuclease Inhibitor"/>
    <property type="match status" value="1"/>
</dbReference>
<evidence type="ECO:0000313" key="3">
    <source>
        <dbReference type="Proteomes" id="UP000663845"/>
    </source>
</evidence>
<feature type="domain" description="F-box" evidence="1">
    <location>
        <begin position="6"/>
        <end position="54"/>
    </location>
</feature>
<name>A0A814RSN1_9BILA</name>
<dbReference type="Pfam" id="PF00646">
    <property type="entry name" value="F-box"/>
    <property type="match status" value="1"/>
</dbReference>
<proteinExistence type="predicted"/>
<dbReference type="PANTHER" id="PTHR13627:SF32">
    <property type="entry name" value="AGAP006029-PA"/>
    <property type="match status" value="1"/>
</dbReference>
<dbReference type="EMBL" id="CAJNOG010000275">
    <property type="protein sequence ID" value="CAF1137953.1"/>
    <property type="molecule type" value="Genomic_DNA"/>
</dbReference>
<dbReference type="Proteomes" id="UP000663845">
    <property type="component" value="Unassembled WGS sequence"/>
</dbReference>